<organism evidence="1 2">
    <name type="scientific">Cannabis sativa</name>
    <name type="common">Hemp</name>
    <name type="synonym">Marijuana</name>
    <dbReference type="NCBI Taxonomy" id="3483"/>
    <lineage>
        <taxon>Eukaryota</taxon>
        <taxon>Viridiplantae</taxon>
        <taxon>Streptophyta</taxon>
        <taxon>Embryophyta</taxon>
        <taxon>Tracheophyta</taxon>
        <taxon>Spermatophyta</taxon>
        <taxon>Magnoliopsida</taxon>
        <taxon>eudicotyledons</taxon>
        <taxon>Gunneridae</taxon>
        <taxon>Pentapetalae</taxon>
        <taxon>rosids</taxon>
        <taxon>fabids</taxon>
        <taxon>Rosales</taxon>
        <taxon>Cannabaceae</taxon>
        <taxon>Cannabis</taxon>
    </lineage>
</organism>
<sequence>AGVPNQDTNSVLIETLGLRSGSNLGSQSGSILVSGPQWVPRIQVRSQFGVPQVQFEILNHGLESYLWGPCYVILVRVLILGQVLEESKMRINVRGSVCSCSGPGDPISARVWVGIENKGLGFWNQALDSVLVYVWVWELGSGAQVWDWVLIGGFGPRTGSQSETPTLGFVLSP</sequence>
<dbReference type="AlphaFoldDB" id="A0A803QRM0"/>
<dbReference type="EnsemblPlants" id="evm.model.ctgX135.1">
    <property type="protein sequence ID" value="cds.evm.model.ctgX135.1"/>
    <property type="gene ID" value="evm.TU.ctgX135.1"/>
</dbReference>
<name>A0A803QRM0_CANSA</name>
<proteinExistence type="predicted"/>
<evidence type="ECO:0000313" key="2">
    <source>
        <dbReference type="Proteomes" id="UP000596661"/>
    </source>
</evidence>
<protein>
    <submittedName>
        <fullName evidence="1">Uncharacterized protein</fullName>
    </submittedName>
</protein>
<dbReference type="Proteomes" id="UP000596661">
    <property type="component" value="Unassembled WGS sequence"/>
</dbReference>
<reference evidence="1" key="1">
    <citation type="submission" date="2021-03" db="UniProtKB">
        <authorList>
            <consortium name="EnsemblPlants"/>
        </authorList>
    </citation>
    <scope>IDENTIFICATION</scope>
</reference>
<dbReference type="Gramene" id="evm.model.ctgX135.1">
    <property type="protein sequence ID" value="cds.evm.model.ctgX135.1"/>
    <property type="gene ID" value="evm.TU.ctgX135.1"/>
</dbReference>
<keyword evidence="2" id="KW-1185">Reference proteome</keyword>
<evidence type="ECO:0000313" key="1">
    <source>
        <dbReference type="EnsemblPlants" id="cds.evm.model.ctgX135.1"/>
    </source>
</evidence>
<accession>A0A803QRM0</accession>